<reference evidence="1 2" key="1">
    <citation type="submission" date="2019-10" db="EMBL/GenBank/DDBJ databases">
        <title>Poseidonibacter ostreae sp. nov., isolated from the gut of the Ostrea denselamellosa.</title>
        <authorList>
            <person name="Choi A."/>
        </authorList>
    </citation>
    <scope>NUCLEOTIDE SEQUENCE [LARGE SCALE GENOMIC DNA]</scope>
    <source>
        <strain evidence="1 2">SJOD-M-33</strain>
    </source>
</reference>
<comment type="caution">
    <text evidence="1">The sequence shown here is derived from an EMBL/GenBank/DDBJ whole genome shotgun (WGS) entry which is preliminary data.</text>
</comment>
<dbReference type="EMBL" id="WFKK01000001">
    <property type="protein sequence ID" value="KAB7891449.1"/>
    <property type="molecule type" value="Genomic_DNA"/>
</dbReference>
<gene>
    <name evidence="1" type="ORF">GBG19_01010</name>
</gene>
<protein>
    <submittedName>
        <fullName evidence="1">Uncharacterized protein</fullName>
    </submittedName>
</protein>
<proteinExistence type="predicted"/>
<dbReference type="RefSeq" id="WP_152279552.1">
    <property type="nucleotide sequence ID" value="NZ_WFKK01000001.1"/>
</dbReference>
<dbReference type="AlphaFoldDB" id="A0A6L4WX62"/>
<name>A0A6L4WX62_9BACT</name>
<organism evidence="1 2">
    <name type="scientific">Poseidonibacter ostreae</name>
    <dbReference type="NCBI Taxonomy" id="2654171"/>
    <lineage>
        <taxon>Bacteria</taxon>
        <taxon>Pseudomonadati</taxon>
        <taxon>Campylobacterota</taxon>
        <taxon>Epsilonproteobacteria</taxon>
        <taxon>Campylobacterales</taxon>
        <taxon>Arcobacteraceae</taxon>
        <taxon>Poseidonibacter</taxon>
    </lineage>
</organism>
<dbReference type="Proteomes" id="UP000472839">
    <property type="component" value="Unassembled WGS sequence"/>
</dbReference>
<evidence type="ECO:0000313" key="2">
    <source>
        <dbReference type="Proteomes" id="UP000472839"/>
    </source>
</evidence>
<evidence type="ECO:0000313" key="1">
    <source>
        <dbReference type="EMBL" id="KAB7891449.1"/>
    </source>
</evidence>
<accession>A0A6L4WX62</accession>
<sequence length="86" mass="9990">MFLIRKEFTEEEIQKSGKTHELVESIKGISANALLEQIAFRVLKEKEEIKDISICEEGSVKYNNILEAGFIEEYFPTLEEYKKSIC</sequence>